<dbReference type="GO" id="GO:0003899">
    <property type="term" value="F:DNA-directed RNA polymerase activity"/>
    <property type="evidence" value="ECO:0007669"/>
    <property type="project" value="UniProtKB-EC"/>
</dbReference>
<evidence type="ECO:0000256" key="2">
    <source>
        <dbReference type="ARBA" id="ARBA00022679"/>
    </source>
</evidence>
<dbReference type="InterPro" id="IPR014724">
    <property type="entry name" value="RNA_pol_RPB2_OB-fold"/>
</dbReference>
<feature type="transmembrane region" description="Helical" evidence="8">
    <location>
        <begin position="265"/>
        <end position="287"/>
    </location>
</feature>
<dbReference type="Gene3D" id="3.90.1800.10">
    <property type="entry name" value="RNA polymerase alpha subunit dimerisation domain"/>
    <property type="match status" value="1"/>
</dbReference>
<dbReference type="InterPro" id="IPR042107">
    <property type="entry name" value="DNA-dir_RNA_pol_bsu_ext_1_sf"/>
</dbReference>
<evidence type="ECO:0000259" key="9">
    <source>
        <dbReference type="Pfam" id="PF00562"/>
    </source>
</evidence>
<dbReference type="PANTHER" id="PTHR20856">
    <property type="entry name" value="DNA-DIRECTED RNA POLYMERASE I SUBUNIT 2"/>
    <property type="match status" value="1"/>
</dbReference>
<dbReference type="GO" id="GO:0032549">
    <property type="term" value="F:ribonucleoside binding"/>
    <property type="evidence" value="ECO:0007669"/>
    <property type="project" value="InterPro"/>
</dbReference>
<dbReference type="Gene3D" id="2.40.50.100">
    <property type="match status" value="1"/>
</dbReference>
<dbReference type="KEGG" id="crt:A355_0190"/>
<dbReference type="GO" id="GO:0000428">
    <property type="term" value="C:DNA-directed RNA polymerase complex"/>
    <property type="evidence" value="ECO:0007669"/>
    <property type="project" value="UniProtKB-KW"/>
</dbReference>
<dbReference type="InterPro" id="IPR015712">
    <property type="entry name" value="DNA-dir_RNA_pol_su2"/>
</dbReference>
<comment type="function">
    <text evidence="7">DNA-dependent RNA polymerase catalyzes the transcription of DNA into RNA using the four ribonucleoside triphosphates as substrates.</text>
</comment>
<dbReference type="Gene3D" id="2.30.150.10">
    <property type="entry name" value="DNA-directed RNA polymerase, beta subunit, external 1 domain"/>
    <property type="match status" value="1"/>
</dbReference>
<dbReference type="InterPro" id="IPR010243">
    <property type="entry name" value="RNA_pol_bsu_bac"/>
</dbReference>
<evidence type="ECO:0000313" key="14">
    <source>
        <dbReference type="Proteomes" id="UP000003933"/>
    </source>
</evidence>
<proteinExistence type="inferred from homology"/>
<dbReference type="RefSeq" id="WP_014887509.1">
    <property type="nucleotide sequence ID" value="NC_018417.1"/>
</dbReference>
<comment type="catalytic activity">
    <reaction evidence="5 7">
        <text>RNA(n) + a ribonucleoside 5'-triphosphate = RNA(n+1) + diphosphate</text>
        <dbReference type="Rhea" id="RHEA:21248"/>
        <dbReference type="Rhea" id="RHEA-COMP:14527"/>
        <dbReference type="Rhea" id="RHEA-COMP:17342"/>
        <dbReference type="ChEBI" id="CHEBI:33019"/>
        <dbReference type="ChEBI" id="CHEBI:61557"/>
        <dbReference type="ChEBI" id="CHEBI:140395"/>
        <dbReference type="EC" id="2.7.7.6"/>
    </reaction>
</comment>
<evidence type="ECO:0000313" key="13">
    <source>
        <dbReference type="EMBL" id="AFP84209.1"/>
    </source>
</evidence>
<dbReference type="Gene3D" id="2.40.50.150">
    <property type="match status" value="1"/>
</dbReference>
<dbReference type="Pfam" id="PF00562">
    <property type="entry name" value="RNA_pol_Rpb2_6"/>
    <property type="match status" value="1"/>
</dbReference>
<dbReference type="InterPro" id="IPR007641">
    <property type="entry name" value="RNA_pol_Rpb2_7"/>
</dbReference>
<feature type="domain" description="RNA polymerase Rpb2" evidence="12">
    <location>
        <begin position="442"/>
        <end position="509"/>
    </location>
</feature>
<dbReference type="Gene3D" id="2.40.270.10">
    <property type="entry name" value="DNA-directed RNA polymerase, subunit 2, domain 6"/>
    <property type="match status" value="2"/>
</dbReference>
<dbReference type="PROSITE" id="PS01166">
    <property type="entry name" value="RNA_POL_BETA"/>
    <property type="match status" value="1"/>
</dbReference>
<dbReference type="PATRIC" id="fig|1202539.3.peg.160"/>
<dbReference type="HOGENOM" id="CLU_000524_4_0_6"/>
<keyword evidence="3 7" id="KW-0548">Nucleotidyltransferase</keyword>
<reference evidence="13 14" key="1">
    <citation type="journal article" date="2012" name="Mol. Biol. Evol.">
        <title>Genome reduction and co-evolution between the primary and secondary bacterial symbionts of psyllids.</title>
        <authorList>
            <person name="Sloan D.B."/>
            <person name="Moran N.A."/>
        </authorList>
    </citation>
    <scope>NUCLEOTIDE SEQUENCE [LARGE SCALE GENOMIC DNA]</scope>
    <source>
        <strain evidence="13 14">HT</strain>
    </source>
</reference>
<comment type="similarity">
    <text evidence="6">Belongs to the RNA polymerase beta chain family.</text>
</comment>
<evidence type="ECO:0000256" key="4">
    <source>
        <dbReference type="ARBA" id="ARBA00023163"/>
    </source>
</evidence>
<dbReference type="OrthoDB" id="9803954at2"/>
<dbReference type="InterPro" id="IPR037034">
    <property type="entry name" value="RNA_pol_Rpb2_2_sf"/>
</dbReference>
<sequence>MINIYNFNRYCLSKKFFFHECFKPYLIHIQINSFNNFLKYKKKNYSIKNIIKKNFPIINKKKEIFLKLNKIYIKKPFYSEDYCIKTNIHYYSIIFIKFKIYFIKEKKIFNKKYKLGCIPYITNKGNFIINGTNRVLISQFFKCYGIYFFYNKKKYCKIIPFYGNWIEIFYEKNFFFVFDKKIFFLIKNLLISIGLNKNFFFKYFFFNLKIKIIKGKKKKFFIINKKFFFYKKYNKYLCFSVKKIKNYYLGKNLIIKNKIKIKFDLINLNLLNLILSNKFFFINFIILKKKIETNIINFYKKYYFEFEDNNFLNKKGKILNLFKKFFYKKKFNFSLIGNKRVNQLFNFKKISIISILEIIKKYLKFLKFDILEDSLDSLENKLVFNSGKLLSIKFEKSFNKILKNINYKIKNFNCLNDFEIFIDINIITIELRDYFCNNELSQFLDQNNPLSEISHLRKISLIGNNIKKENCGFEIRDLHISHYCKICPIDTPEGHNIGLINSFSFYSKINKYNLISTIYKICIFGKIIGITYLDYKKEKLKNISNFLSTIKTIYGEIFISPFINIRNKNLFKKKKFFYIDLIEISGDQMFSLGASLIPFLEHNDANRCLMGSNMQKQAVPLYITDNPIVGTGNELIIGNNCNYNINSHINGFILYLDNNYIIVKNKYKLIKYKLKKFIKTNQNTTIIQKPIVKLGNNIKKGELLACSNVTNNGEISLGRNLRVAFMSWYGYNFEDSILISDNIIKKNFFNSFHVYEYICVLKYSENGLDIISNEVFSKEQIFKKKIKFGIIKVGEFVKSKEVLIGKMCPRGKQNFSPEEKLFKIVFSDNNFNYYEQPLCLPKNINGTVLSVNDFKLYSFEKNIFKILEFEQIHYLTKNLQNCLYELFVWNINNIFNFLYNNKVLINNKIFVFNKNNLNIILNIKCFNKKNNFKLKIIKNIIIKNIINKKKIFKILKNNILNYDDFDKNIIRIIKIKVITKKNLKIGDKMSGRHGNKGVLSNIVDNINMPYDKFGQQIELILNPLGIPSRMNVGQLIEVYLGSAIQEIRNFFKKINFINFSFYKLKMMLKLIIKIIFNKNINIFDFNNNDCYIIYIKFKNKISVCVHNFKILEDIIIKKIINKLNFSKNGKILLFDGITGIKIIKNISVGYIYFMKLNHLVSDKIYARSIGPYSIITQQPLGGKSNFGGQRLGEMEVWALEAYGAAYILKEMLTVKSDDLIGRTLIYKNIMNGIEYVESGIPESFQILVKEIQSLCFDIKIT</sequence>
<keyword evidence="8" id="KW-0812">Transmembrane</keyword>
<dbReference type="NCBIfam" id="TIGR02013">
    <property type="entry name" value="rpoB"/>
    <property type="match status" value="1"/>
</dbReference>
<feature type="domain" description="DNA-directed RNA polymerase subunit 2 hybrid-binding" evidence="9">
    <location>
        <begin position="649"/>
        <end position="1184"/>
    </location>
</feature>
<evidence type="ECO:0000256" key="8">
    <source>
        <dbReference type="SAM" id="Phobius"/>
    </source>
</evidence>
<feature type="domain" description="RNA polymerase Rpb2" evidence="10">
    <location>
        <begin position="1187"/>
        <end position="1260"/>
    </location>
</feature>
<evidence type="ECO:0000259" key="10">
    <source>
        <dbReference type="Pfam" id="PF04560"/>
    </source>
</evidence>
<dbReference type="NCBIfam" id="NF001616">
    <property type="entry name" value="PRK00405.1"/>
    <property type="match status" value="1"/>
</dbReference>
<dbReference type="InterPro" id="IPR037033">
    <property type="entry name" value="DNA-dir_RNAP_su2_hyb_sf"/>
</dbReference>
<dbReference type="Proteomes" id="UP000003933">
    <property type="component" value="Chromosome"/>
</dbReference>
<feature type="domain" description="RNA polymerase beta subunit protrusion" evidence="11">
    <location>
        <begin position="26"/>
        <end position="420"/>
    </location>
</feature>
<dbReference type="InterPro" id="IPR007120">
    <property type="entry name" value="DNA-dir_RNAP_su2_dom"/>
</dbReference>
<dbReference type="GO" id="GO:0003677">
    <property type="term" value="F:DNA binding"/>
    <property type="evidence" value="ECO:0007669"/>
    <property type="project" value="InterPro"/>
</dbReference>
<dbReference type="Pfam" id="PF04563">
    <property type="entry name" value="RNA_pol_Rpb2_1"/>
    <property type="match status" value="1"/>
</dbReference>
<dbReference type="SUPFAM" id="SSF64484">
    <property type="entry name" value="beta and beta-prime subunits of DNA dependent RNA-polymerase"/>
    <property type="match status" value="1"/>
</dbReference>
<evidence type="ECO:0000256" key="3">
    <source>
        <dbReference type="ARBA" id="ARBA00022695"/>
    </source>
</evidence>
<evidence type="ECO:0000259" key="11">
    <source>
        <dbReference type="Pfam" id="PF04563"/>
    </source>
</evidence>
<evidence type="ECO:0000256" key="5">
    <source>
        <dbReference type="ARBA" id="ARBA00048552"/>
    </source>
</evidence>
<dbReference type="EC" id="2.7.7.6" evidence="7"/>
<keyword evidence="1 7" id="KW-0240">DNA-directed RNA polymerase</keyword>
<comment type="subunit">
    <text evidence="7">The RNAP catalytic core consists of 2 alpha, 1 beta, 1 beta' and 1 omega subunit. When a sigma factor is associated with the core the holoenzyme is formed, which can initiate transcription.</text>
</comment>
<dbReference type="CDD" id="cd00653">
    <property type="entry name" value="RNA_pol_B_RPB2"/>
    <property type="match status" value="1"/>
</dbReference>
<dbReference type="Gene3D" id="3.90.1110.10">
    <property type="entry name" value="RNA polymerase Rpb2, domain 2"/>
    <property type="match status" value="1"/>
</dbReference>
<keyword evidence="4 7" id="KW-0804">Transcription</keyword>
<organism evidence="13 14">
    <name type="scientific">Candidatus Carsonella ruddii HT isolate Thao2000</name>
    <dbReference type="NCBI Taxonomy" id="1202539"/>
    <lineage>
        <taxon>Bacteria</taxon>
        <taxon>Pseudomonadati</taxon>
        <taxon>Pseudomonadota</taxon>
        <taxon>Gammaproteobacteria</taxon>
        <taxon>Oceanospirillales</taxon>
        <taxon>Halomonadaceae</taxon>
        <taxon>Zymobacter group</taxon>
        <taxon>Candidatus Carsonella</taxon>
    </lineage>
</organism>
<dbReference type="Pfam" id="PF04565">
    <property type="entry name" value="RNA_pol_Rpb2_3"/>
    <property type="match status" value="1"/>
</dbReference>
<dbReference type="AlphaFoldDB" id="J3Z1R9"/>
<dbReference type="InterPro" id="IPR007645">
    <property type="entry name" value="RNA_pol_Rpb2_3"/>
</dbReference>
<gene>
    <name evidence="13" type="primary">rpoB</name>
    <name evidence="13" type="ORF">A355_0190</name>
</gene>
<evidence type="ECO:0000256" key="1">
    <source>
        <dbReference type="ARBA" id="ARBA00022478"/>
    </source>
</evidence>
<accession>J3Z1R9</accession>
<evidence type="ECO:0000256" key="6">
    <source>
        <dbReference type="RuleBase" id="RU000434"/>
    </source>
</evidence>
<evidence type="ECO:0000259" key="12">
    <source>
        <dbReference type="Pfam" id="PF04565"/>
    </source>
</evidence>
<dbReference type="InterPro" id="IPR007644">
    <property type="entry name" value="RNA_pol_bsu_protrusion"/>
</dbReference>
<dbReference type="STRING" id="1202539.A355_0190"/>
<dbReference type="Gene3D" id="3.90.1100.10">
    <property type="match status" value="2"/>
</dbReference>
<dbReference type="InterPro" id="IPR007121">
    <property type="entry name" value="RNA_pol_bsu_CS"/>
</dbReference>
<name>J3Z1R9_CARRU</name>
<keyword evidence="8" id="KW-0472">Membrane</keyword>
<protein>
    <recommendedName>
        <fullName evidence="7">DNA-directed RNA polymerase subunit beta</fullName>
        <ecNumber evidence="7">2.7.7.6</ecNumber>
    </recommendedName>
</protein>
<dbReference type="Pfam" id="PF04560">
    <property type="entry name" value="RNA_pol_Rpb2_7"/>
    <property type="match status" value="1"/>
</dbReference>
<evidence type="ECO:0000256" key="7">
    <source>
        <dbReference type="RuleBase" id="RU363031"/>
    </source>
</evidence>
<dbReference type="GO" id="GO:0006351">
    <property type="term" value="P:DNA-templated transcription"/>
    <property type="evidence" value="ECO:0007669"/>
    <property type="project" value="InterPro"/>
</dbReference>
<keyword evidence="2 7" id="KW-0808">Transferase</keyword>
<dbReference type="EMBL" id="CP003544">
    <property type="protein sequence ID" value="AFP84209.1"/>
    <property type="molecule type" value="Genomic_DNA"/>
</dbReference>
<keyword evidence="8" id="KW-1133">Transmembrane helix</keyword>